<dbReference type="RefSeq" id="WP_343976373.1">
    <property type="nucleotide sequence ID" value="NZ_BAAAHK010000013.1"/>
</dbReference>
<organism evidence="4 5">
    <name type="scientific">Kribbella koreensis</name>
    <dbReference type="NCBI Taxonomy" id="57909"/>
    <lineage>
        <taxon>Bacteria</taxon>
        <taxon>Bacillati</taxon>
        <taxon>Actinomycetota</taxon>
        <taxon>Actinomycetes</taxon>
        <taxon>Propionibacteriales</taxon>
        <taxon>Kribbellaceae</taxon>
        <taxon>Kribbella</taxon>
    </lineage>
</organism>
<evidence type="ECO:0000313" key="4">
    <source>
        <dbReference type="EMBL" id="GAA0952590.1"/>
    </source>
</evidence>
<accession>A0ABN1R7Y9</accession>
<keyword evidence="1" id="KW-0472">Membrane</keyword>
<reference evidence="4 5" key="1">
    <citation type="journal article" date="2019" name="Int. J. Syst. Evol. Microbiol.">
        <title>The Global Catalogue of Microorganisms (GCM) 10K type strain sequencing project: providing services to taxonomists for standard genome sequencing and annotation.</title>
        <authorList>
            <consortium name="The Broad Institute Genomics Platform"/>
            <consortium name="The Broad Institute Genome Sequencing Center for Infectious Disease"/>
            <person name="Wu L."/>
            <person name="Ma J."/>
        </authorList>
    </citation>
    <scope>NUCLEOTIDE SEQUENCE [LARGE SCALE GENOMIC DNA]</scope>
    <source>
        <strain evidence="4 5">JCM 10977</strain>
    </source>
</reference>
<dbReference type="InterPro" id="IPR003399">
    <property type="entry name" value="Mce/MlaD"/>
</dbReference>
<dbReference type="NCBIfam" id="TIGR00996">
    <property type="entry name" value="Mtu_fam_mce"/>
    <property type="match status" value="1"/>
</dbReference>
<feature type="domain" description="Mce/MlaD" evidence="2">
    <location>
        <begin position="39"/>
        <end position="113"/>
    </location>
</feature>
<keyword evidence="1" id="KW-1133">Transmembrane helix</keyword>
<gene>
    <name evidence="4" type="ORF">GCM10009554_55790</name>
</gene>
<dbReference type="PANTHER" id="PTHR33371:SF18">
    <property type="entry name" value="MCE-FAMILY PROTEIN MCE3C"/>
    <property type="match status" value="1"/>
</dbReference>
<dbReference type="EMBL" id="BAAAHK010000013">
    <property type="protein sequence ID" value="GAA0952590.1"/>
    <property type="molecule type" value="Genomic_DNA"/>
</dbReference>
<dbReference type="InterPro" id="IPR052336">
    <property type="entry name" value="MlaD_Phospholipid_Transporter"/>
</dbReference>
<dbReference type="Proteomes" id="UP001500542">
    <property type="component" value="Unassembled WGS sequence"/>
</dbReference>
<proteinExistence type="predicted"/>
<keyword evidence="1" id="KW-0812">Transmembrane</keyword>
<evidence type="ECO:0000259" key="2">
    <source>
        <dbReference type="Pfam" id="PF02470"/>
    </source>
</evidence>
<sequence>MKPFREQNQVTIGVVGLTVIGLIMLAAFKAQDLPLIGGGTKYSAQFSEAGGLKPNDEIRVAGVRVGQVRKVELEGTHVRVDFVVDRGVKLGDKTGAEMKIKTLLGQKYLKLDPEGGGELKEGSVIPLARTIAAYDVVDAFTDLANTTERIDTAQLAKALDTLSATFKNTPEEVQASLTGLSRLSRNVAKRDEQLKLLLQHSDVVTKVLADRNQQLIKLMKDGNTVFQAVQARRALIHELLVSTQKLAAQVRALVQENRKDLAPTLTKVNAVLATLLKNQDALDASIKGLAPYARVFTNTLGTGPWFDTYVQNLVPVPEIPLPQIPIPGLPPILSGLTGGAGR</sequence>
<evidence type="ECO:0000259" key="3">
    <source>
        <dbReference type="Pfam" id="PF11887"/>
    </source>
</evidence>
<name>A0ABN1R7Y9_9ACTN</name>
<feature type="domain" description="Mammalian cell entry C-terminal" evidence="3">
    <location>
        <begin position="118"/>
        <end position="302"/>
    </location>
</feature>
<dbReference type="PRINTS" id="PR01782">
    <property type="entry name" value="MCEVIRFACTOR"/>
</dbReference>
<comment type="caution">
    <text evidence="4">The sequence shown here is derived from an EMBL/GenBank/DDBJ whole genome shotgun (WGS) entry which is preliminary data.</text>
</comment>
<dbReference type="Pfam" id="PF02470">
    <property type="entry name" value="MlaD"/>
    <property type="match status" value="1"/>
</dbReference>
<dbReference type="InterPro" id="IPR024516">
    <property type="entry name" value="Mce_C"/>
</dbReference>
<feature type="transmembrane region" description="Helical" evidence="1">
    <location>
        <begin position="12"/>
        <end position="28"/>
    </location>
</feature>
<evidence type="ECO:0000256" key="1">
    <source>
        <dbReference type="SAM" id="Phobius"/>
    </source>
</evidence>
<evidence type="ECO:0000313" key="5">
    <source>
        <dbReference type="Proteomes" id="UP001500542"/>
    </source>
</evidence>
<keyword evidence="5" id="KW-1185">Reference proteome</keyword>
<protein>
    <submittedName>
        <fullName evidence="4">MCE family protein</fullName>
    </submittedName>
</protein>
<dbReference type="InterPro" id="IPR005693">
    <property type="entry name" value="Mce"/>
</dbReference>
<dbReference type="PANTHER" id="PTHR33371">
    <property type="entry name" value="INTERMEMBRANE PHOSPHOLIPID TRANSPORT SYSTEM BINDING PROTEIN MLAD-RELATED"/>
    <property type="match status" value="1"/>
</dbReference>
<dbReference type="Pfam" id="PF11887">
    <property type="entry name" value="Mce4_CUP1"/>
    <property type="match status" value="1"/>
</dbReference>